<dbReference type="PANTHER" id="PTHR45825">
    <property type="entry name" value="GRANULE-BOUND STARCH SYNTHASE 1, CHLOROPLASTIC/AMYLOPLASTIC"/>
    <property type="match status" value="1"/>
</dbReference>
<comment type="similarity">
    <text evidence="3 7">Belongs to the glycosyltransferase 1 family. Bacterial/plant glycogen synthase subfamily.</text>
</comment>
<evidence type="ECO:0000259" key="8">
    <source>
        <dbReference type="Pfam" id="PF00534"/>
    </source>
</evidence>
<comment type="function">
    <text evidence="2 7">Synthesizes alpha-1,4-glucan chains using ADP-glucose.</text>
</comment>
<dbReference type="InterPro" id="IPR013534">
    <property type="entry name" value="Starch_synth_cat_dom"/>
</dbReference>
<proteinExistence type="inferred from homology"/>
<comment type="caution">
    <text evidence="10">The sequence shown here is derived from an EMBL/GenBank/DDBJ whole genome shotgun (WGS) entry which is preliminary data.</text>
</comment>
<dbReference type="EC" id="2.4.1.21" evidence="7"/>
<organism evidence="10 11">
    <name type="scientific">Solobacterium moorei</name>
    <dbReference type="NCBI Taxonomy" id="102148"/>
    <lineage>
        <taxon>Bacteria</taxon>
        <taxon>Bacillati</taxon>
        <taxon>Bacillota</taxon>
        <taxon>Erysipelotrichia</taxon>
        <taxon>Erysipelotrichales</taxon>
        <taxon>Erysipelotrichaceae</taxon>
        <taxon>Solobacterium</taxon>
    </lineage>
</organism>
<evidence type="ECO:0000256" key="7">
    <source>
        <dbReference type="HAMAP-Rule" id="MF_00484"/>
    </source>
</evidence>
<evidence type="ECO:0000256" key="1">
    <source>
        <dbReference type="ARBA" id="ARBA00001478"/>
    </source>
</evidence>
<dbReference type="AlphaFoldDB" id="A0A412PCT4"/>
<dbReference type="GO" id="GO:0009011">
    <property type="term" value="F:alpha-1,4-glucan glucosyltransferase (ADP-glucose donor) activity"/>
    <property type="evidence" value="ECO:0007669"/>
    <property type="project" value="UniProtKB-UniRule"/>
</dbReference>
<dbReference type="GO" id="GO:0004373">
    <property type="term" value="F:alpha-1,4-glucan glucosyltransferase (UDP-glucose donor) activity"/>
    <property type="evidence" value="ECO:0007669"/>
    <property type="project" value="InterPro"/>
</dbReference>
<feature type="domain" description="Starch synthase catalytic" evidence="9">
    <location>
        <begin position="5"/>
        <end position="238"/>
    </location>
</feature>
<accession>A0A412PCT4</accession>
<dbReference type="NCBIfam" id="NF001898">
    <property type="entry name" value="PRK00654.1-1"/>
    <property type="match status" value="1"/>
</dbReference>
<evidence type="ECO:0000313" key="10">
    <source>
        <dbReference type="EMBL" id="RGT55035.1"/>
    </source>
</evidence>
<comment type="catalytic activity">
    <reaction evidence="1 7">
        <text>[(1-&gt;4)-alpha-D-glucosyl](n) + ADP-alpha-D-glucose = [(1-&gt;4)-alpha-D-glucosyl](n+1) + ADP + H(+)</text>
        <dbReference type="Rhea" id="RHEA:18189"/>
        <dbReference type="Rhea" id="RHEA-COMP:9584"/>
        <dbReference type="Rhea" id="RHEA-COMP:9587"/>
        <dbReference type="ChEBI" id="CHEBI:15378"/>
        <dbReference type="ChEBI" id="CHEBI:15444"/>
        <dbReference type="ChEBI" id="CHEBI:57498"/>
        <dbReference type="ChEBI" id="CHEBI:456216"/>
        <dbReference type="EC" id="2.4.1.21"/>
    </reaction>
</comment>
<evidence type="ECO:0000256" key="4">
    <source>
        <dbReference type="ARBA" id="ARBA00022676"/>
    </source>
</evidence>
<evidence type="ECO:0000256" key="6">
    <source>
        <dbReference type="ARBA" id="ARBA00023056"/>
    </source>
</evidence>
<dbReference type="Pfam" id="PF00534">
    <property type="entry name" value="Glycos_transf_1"/>
    <property type="match status" value="1"/>
</dbReference>
<dbReference type="HAMAP" id="MF_00484">
    <property type="entry name" value="Glycogen_synth"/>
    <property type="match status" value="1"/>
</dbReference>
<dbReference type="GO" id="GO:0005978">
    <property type="term" value="P:glycogen biosynthetic process"/>
    <property type="evidence" value="ECO:0007669"/>
    <property type="project" value="UniProtKB-UniRule"/>
</dbReference>
<evidence type="ECO:0000313" key="11">
    <source>
        <dbReference type="Proteomes" id="UP000284731"/>
    </source>
</evidence>
<evidence type="ECO:0000256" key="5">
    <source>
        <dbReference type="ARBA" id="ARBA00022679"/>
    </source>
</evidence>
<dbReference type="InterPro" id="IPR011835">
    <property type="entry name" value="GS/SS"/>
</dbReference>
<comment type="pathway">
    <text evidence="7">Glycan biosynthesis; glycogen biosynthesis.</text>
</comment>
<keyword evidence="5 7" id="KW-0808">Transferase</keyword>
<feature type="binding site" evidence="7">
    <location>
        <position position="17"/>
    </location>
    <ligand>
        <name>ADP-alpha-D-glucose</name>
        <dbReference type="ChEBI" id="CHEBI:57498"/>
    </ligand>
</feature>
<gene>
    <name evidence="7" type="primary">glgA</name>
    <name evidence="10" type="ORF">DWX20_07665</name>
</gene>
<keyword evidence="6 7" id="KW-0320">Glycogen biosynthesis</keyword>
<dbReference type="EMBL" id="QRWX01000003">
    <property type="protein sequence ID" value="RGT55035.1"/>
    <property type="molecule type" value="Genomic_DNA"/>
</dbReference>
<dbReference type="PANTHER" id="PTHR45825:SF11">
    <property type="entry name" value="ALPHA AMYLASE DOMAIN-CONTAINING PROTEIN"/>
    <property type="match status" value="1"/>
</dbReference>
<dbReference type="Gene3D" id="3.40.50.2000">
    <property type="entry name" value="Glycogen Phosphorylase B"/>
    <property type="match status" value="2"/>
</dbReference>
<reference evidence="10 11" key="1">
    <citation type="submission" date="2018-08" db="EMBL/GenBank/DDBJ databases">
        <title>A genome reference for cultivated species of the human gut microbiota.</title>
        <authorList>
            <person name="Zou Y."/>
            <person name="Xue W."/>
            <person name="Luo G."/>
        </authorList>
    </citation>
    <scope>NUCLEOTIDE SEQUENCE [LARGE SCALE GENOMIC DNA]</scope>
    <source>
        <strain evidence="10 11">AF18-46</strain>
    </source>
</reference>
<sequence length="482" mass="55530">MSRSVLFVAGEGLPFIKTGGLADVIGSLPRTLAKRGHDVRVALPLYKKIIEKHYDKLERLGTIQVRSGWIDQPATFYRCDVDGVVYYFVEHQGYFERDGLYGYEDDGERFAFFQRAVLDMIYFINWWPNIIHENDWQTGMMPLIAHACYADDYRYQQIKHVYTIHNMAFQGNFGVEMMESCLGLDYSYFDNGSIKFDTGISFMKAAIVYADKITTVSPTYAEEILTQTYGERMDSVLRYRRGDLWGIVNGIDTVDWNPKTDKHLAKNFDIRNYVSGKKENKKALQETLGLEVKSDVALIGIVSRLTEQKGMYMITEKLREIMDQNVQFVILGTGEANAENAFKWLESEYKGRAVYYCGYNEDLAHLIYAGCDMFFMPSIYEPCGIGQLIAMHYGTLPIVRETGGLKDTVHPYNQYTGEGNGFSFWAANPNDMMYTLRYALEQYYNNKTGWKGLVKSAMNTDVSWEQSANQYEQLYYSICNWD</sequence>
<dbReference type="UniPathway" id="UPA00164"/>
<evidence type="ECO:0000259" key="9">
    <source>
        <dbReference type="Pfam" id="PF08323"/>
    </source>
</evidence>
<dbReference type="RefSeq" id="WP_028078574.1">
    <property type="nucleotide sequence ID" value="NZ_AP028934.1"/>
</dbReference>
<dbReference type="CDD" id="cd03791">
    <property type="entry name" value="GT5_Glycogen_synthase_DULL1-like"/>
    <property type="match status" value="1"/>
</dbReference>
<dbReference type="NCBIfam" id="TIGR02095">
    <property type="entry name" value="glgA"/>
    <property type="match status" value="1"/>
</dbReference>
<feature type="domain" description="Glycosyl transferase family 1" evidence="8">
    <location>
        <begin position="293"/>
        <end position="442"/>
    </location>
</feature>
<dbReference type="Pfam" id="PF08323">
    <property type="entry name" value="Glyco_transf_5"/>
    <property type="match status" value="1"/>
</dbReference>
<protein>
    <recommendedName>
        <fullName evidence="7">Glycogen synthase</fullName>
        <ecNumber evidence="7">2.4.1.21</ecNumber>
    </recommendedName>
    <alternativeName>
        <fullName evidence="7">Starch [bacterial glycogen] synthase</fullName>
    </alternativeName>
</protein>
<evidence type="ECO:0000256" key="2">
    <source>
        <dbReference type="ARBA" id="ARBA00002764"/>
    </source>
</evidence>
<keyword evidence="4 7" id="KW-0328">Glycosyltransferase</keyword>
<dbReference type="Proteomes" id="UP000284731">
    <property type="component" value="Unassembled WGS sequence"/>
</dbReference>
<dbReference type="SUPFAM" id="SSF53756">
    <property type="entry name" value="UDP-Glycosyltransferase/glycogen phosphorylase"/>
    <property type="match status" value="1"/>
</dbReference>
<name>A0A412PCT4_9FIRM</name>
<evidence type="ECO:0000256" key="3">
    <source>
        <dbReference type="ARBA" id="ARBA00010281"/>
    </source>
</evidence>
<dbReference type="GeneID" id="89620911"/>
<dbReference type="InterPro" id="IPR001296">
    <property type="entry name" value="Glyco_trans_1"/>
</dbReference>